<comment type="cofactor">
    <cofactor evidence="1">
        <name>Mg(2+)</name>
        <dbReference type="ChEBI" id="CHEBI:18420"/>
    </cofactor>
</comment>
<protein>
    <recommendedName>
        <fullName evidence="6">Nudix hydrolase domain-containing protein</fullName>
    </recommendedName>
</protein>
<dbReference type="GO" id="GO:0016462">
    <property type="term" value="F:pyrophosphatase activity"/>
    <property type="evidence" value="ECO:0007669"/>
    <property type="project" value="InterPro"/>
</dbReference>
<dbReference type="SUPFAM" id="SSF55811">
    <property type="entry name" value="Nudix"/>
    <property type="match status" value="1"/>
</dbReference>
<proteinExistence type="predicted"/>
<dbReference type="Gene3D" id="3.90.79.10">
    <property type="entry name" value="Nucleoside Triphosphate Pyrophosphohydrolase"/>
    <property type="match status" value="1"/>
</dbReference>
<dbReference type="CDD" id="cd04666">
    <property type="entry name" value="NUDIX_DIPP2_like_Nudt4"/>
    <property type="match status" value="1"/>
</dbReference>
<evidence type="ECO:0000313" key="8">
    <source>
        <dbReference type="Proteomes" id="UP001055247"/>
    </source>
</evidence>
<evidence type="ECO:0000313" key="7">
    <source>
        <dbReference type="EMBL" id="GJD90944.1"/>
    </source>
</evidence>
<organism evidence="7 8">
    <name type="scientific">Methylobacterium hispanicum</name>
    <dbReference type="NCBI Taxonomy" id="270350"/>
    <lineage>
        <taxon>Bacteria</taxon>
        <taxon>Pseudomonadati</taxon>
        <taxon>Pseudomonadota</taxon>
        <taxon>Alphaproteobacteria</taxon>
        <taxon>Hyphomicrobiales</taxon>
        <taxon>Methylobacteriaceae</taxon>
        <taxon>Methylobacterium</taxon>
    </lineage>
</organism>
<evidence type="ECO:0000256" key="4">
    <source>
        <dbReference type="ARBA" id="ARBA00022842"/>
    </source>
</evidence>
<dbReference type="PANTHER" id="PTHR12629:SF0">
    <property type="entry name" value="DIPHOSPHOINOSITOL-POLYPHOSPHATE DIPHOSPHATASE"/>
    <property type="match status" value="1"/>
</dbReference>
<name>A0AAV4ZSP1_9HYPH</name>
<keyword evidence="2" id="KW-0479">Metal-binding</keyword>
<evidence type="ECO:0000256" key="3">
    <source>
        <dbReference type="ARBA" id="ARBA00022801"/>
    </source>
</evidence>
<evidence type="ECO:0000259" key="6">
    <source>
        <dbReference type="PROSITE" id="PS51462"/>
    </source>
</evidence>
<dbReference type="AlphaFoldDB" id="A0AAV4ZSP1"/>
<evidence type="ECO:0000256" key="1">
    <source>
        <dbReference type="ARBA" id="ARBA00001946"/>
    </source>
</evidence>
<keyword evidence="8" id="KW-1185">Reference proteome</keyword>
<evidence type="ECO:0000256" key="2">
    <source>
        <dbReference type="ARBA" id="ARBA00022723"/>
    </source>
</evidence>
<sequence>MPMKPKRCLRSGQARQYGAIPYRVATDGVRVLLITSRDTRRWVIPKGNPMKGCKPHKAAAVEAFEEAGVKGKIEREPLGSFGYDKVIGRKSVPCVVNVFPLLVREELDAWPEAGQRERTWVDCSAAAGMVREPELAELLRSFEPTATRSGKQGGRPAAKELP</sequence>
<accession>A0AAV4ZSP1</accession>
<dbReference type="PROSITE" id="PS51462">
    <property type="entry name" value="NUDIX"/>
    <property type="match status" value="1"/>
</dbReference>
<keyword evidence="3" id="KW-0378">Hydrolase</keyword>
<feature type="region of interest" description="Disordered" evidence="5">
    <location>
        <begin position="141"/>
        <end position="162"/>
    </location>
</feature>
<dbReference type="GO" id="GO:0005737">
    <property type="term" value="C:cytoplasm"/>
    <property type="evidence" value="ECO:0007669"/>
    <property type="project" value="TreeGrafter"/>
</dbReference>
<dbReference type="Proteomes" id="UP001055247">
    <property type="component" value="Unassembled WGS sequence"/>
</dbReference>
<keyword evidence="4" id="KW-0460">Magnesium</keyword>
<evidence type="ECO:0000256" key="5">
    <source>
        <dbReference type="SAM" id="MobiDB-lite"/>
    </source>
</evidence>
<dbReference type="InterPro" id="IPR000086">
    <property type="entry name" value="NUDIX_hydrolase_dom"/>
</dbReference>
<comment type="caution">
    <text evidence="7">The sequence shown here is derived from an EMBL/GenBank/DDBJ whole genome shotgun (WGS) entry which is preliminary data.</text>
</comment>
<reference evidence="7" key="1">
    <citation type="journal article" date="2016" name="Front. Microbiol.">
        <title>Genome Sequence of the Piezophilic, Mesophilic Sulfate-Reducing Bacterium Desulfovibrio indicus J2T.</title>
        <authorList>
            <person name="Cao J."/>
            <person name="Maignien L."/>
            <person name="Shao Z."/>
            <person name="Alain K."/>
            <person name="Jebbar M."/>
        </authorList>
    </citation>
    <scope>NUCLEOTIDE SEQUENCE</scope>
    <source>
        <strain evidence="7">DSM 16372</strain>
    </source>
</reference>
<feature type="domain" description="Nudix hydrolase" evidence="6">
    <location>
        <begin position="12"/>
        <end position="143"/>
    </location>
</feature>
<reference evidence="7" key="2">
    <citation type="submission" date="2021-08" db="EMBL/GenBank/DDBJ databases">
        <authorList>
            <person name="Tani A."/>
            <person name="Ola A."/>
            <person name="Ogura Y."/>
            <person name="Katsura K."/>
            <person name="Hayashi T."/>
        </authorList>
    </citation>
    <scope>NUCLEOTIDE SEQUENCE</scope>
    <source>
        <strain evidence="7">DSM 16372</strain>
    </source>
</reference>
<dbReference type="GO" id="GO:0046872">
    <property type="term" value="F:metal ion binding"/>
    <property type="evidence" value="ECO:0007669"/>
    <property type="project" value="UniProtKB-KW"/>
</dbReference>
<gene>
    <name evidence="7" type="ORF">BHAOGJBA_4488</name>
</gene>
<dbReference type="InterPro" id="IPR047198">
    <property type="entry name" value="DDP-like_NUDIX"/>
</dbReference>
<dbReference type="EMBL" id="BPQO01000022">
    <property type="protein sequence ID" value="GJD90944.1"/>
    <property type="molecule type" value="Genomic_DNA"/>
</dbReference>
<dbReference type="InterPro" id="IPR015797">
    <property type="entry name" value="NUDIX_hydrolase-like_dom_sf"/>
</dbReference>
<dbReference type="PANTHER" id="PTHR12629">
    <property type="entry name" value="DIPHOSPHOINOSITOL POLYPHOSPHATE PHOSPHOHYDROLASE"/>
    <property type="match status" value="1"/>
</dbReference>